<dbReference type="EMBL" id="UXUI01007577">
    <property type="protein sequence ID" value="VDD88218.1"/>
    <property type="molecule type" value="Genomic_DNA"/>
</dbReference>
<keyword evidence="3" id="KW-0732">Signal</keyword>
<feature type="domain" description="Fibronectin type-III" evidence="15">
    <location>
        <begin position="1002"/>
        <end position="1102"/>
    </location>
</feature>
<evidence type="ECO:0000256" key="9">
    <source>
        <dbReference type="ARBA" id="ARBA00023180"/>
    </source>
</evidence>
<keyword evidence="7 13" id="KW-0472">Membrane</keyword>
<dbReference type="CDD" id="cd00063">
    <property type="entry name" value="FN3"/>
    <property type="match status" value="11"/>
</dbReference>
<dbReference type="Gene3D" id="2.60.40.10">
    <property type="entry name" value="Immunoglobulins"/>
    <property type="match status" value="14"/>
</dbReference>
<evidence type="ECO:0000256" key="3">
    <source>
        <dbReference type="ARBA" id="ARBA00022729"/>
    </source>
</evidence>
<comment type="subcellular location">
    <subcellularLocation>
        <location evidence="1">Membrane</location>
        <topology evidence="1">Single-pass type I membrane protein</topology>
    </subcellularLocation>
</comment>
<dbReference type="InterPro" id="IPR013783">
    <property type="entry name" value="Ig-like_fold"/>
</dbReference>
<feature type="transmembrane region" description="Helical" evidence="13">
    <location>
        <begin position="1419"/>
        <end position="1442"/>
    </location>
</feature>
<feature type="domain" description="Fibronectin type-III" evidence="15">
    <location>
        <begin position="258"/>
        <end position="355"/>
    </location>
</feature>
<keyword evidence="17" id="KW-1185">Reference proteome</keyword>
<dbReference type="GO" id="GO:0045202">
    <property type="term" value="C:synapse"/>
    <property type="evidence" value="ECO:0007669"/>
    <property type="project" value="TreeGrafter"/>
</dbReference>
<keyword evidence="8" id="KW-1015">Disulfide bond</keyword>
<dbReference type="PROSITE" id="PS50853">
    <property type="entry name" value="FN3"/>
    <property type="match status" value="11"/>
</dbReference>
<keyword evidence="2 13" id="KW-0812">Transmembrane</keyword>
<dbReference type="FunFam" id="2.60.40.10:FF:000028">
    <property type="entry name" value="Neuronal cell adhesion molecule"/>
    <property type="match status" value="2"/>
</dbReference>
<evidence type="ECO:0000256" key="1">
    <source>
        <dbReference type="ARBA" id="ARBA00004479"/>
    </source>
</evidence>
<evidence type="ECO:0000256" key="2">
    <source>
        <dbReference type="ARBA" id="ARBA00022692"/>
    </source>
</evidence>
<dbReference type="GO" id="GO:0007156">
    <property type="term" value="P:homophilic cell adhesion via plasma membrane adhesion molecules"/>
    <property type="evidence" value="ECO:0007669"/>
    <property type="project" value="TreeGrafter"/>
</dbReference>
<evidence type="ECO:0000259" key="14">
    <source>
        <dbReference type="PROSITE" id="PS50835"/>
    </source>
</evidence>
<feature type="domain" description="Fibronectin type-III" evidence="15">
    <location>
        <begin position="764"/>
        <end position="856"/>
    </location>
</feature>
<dbReference type="InterPro" id="IPR050964">
    <property type="entry name" value="Striated_Muscle_Regulatory"/>
</dbReference>
<accession>A0A0N4V137</accession>
<dbReference type="GO" id="GO:0016020">
    <property type="term" value="C:membrane"/>
    <property type="evidence" value="ECO:0007669"/>
    <property type="project" value="UniProtKB-SubCell"/>
</dbReference>
<dbReference type="InterPro" id="IPR036179">
    <property type="entry name" value="Ig-like_dom_sf"/>
</dbReference>
<evidence type="ECO:0000256" key="5">
    <source>
        <dbReference type="ARBA" id="ARBA00022889"/>
    </source>
</evidence>
<dbReference type="PRINTS" id="PR00014">
    <property type="entry name" value="FNTYPEIII"/>
</dbReference>
<feature type="domain" description="Fibronectin type-III" evidence="15">
    <location>
        <begin position="1104"/>
        <end position="1203"/>
    </location>
</feature>
<dbReference type="InterPro" id="IPR003599">
    <property type="entry name" value="Ig_sub"/>
</dbReference>
<dbReference type="SMART" id="SM00409">
    <property type="entry name" value="IG"/>
    <property type="match status" value="1"/>
</dbReference>
<evidence type="ECO:0000256" key="13">
    <source>
        <dbReference type="SAM" id="Phobius"/>
    </source>
</evidence>
<feature type="domain" description="Fibronectin type-III" evidence="15">
    <location>
        <begin position="860"/>
        <end position="954"/>
    </location>
</feature>
<dbReference type="OrthoDB" id="8923679at2759"/>
<evidence type="ECO:0000256" key="4">
    <source>
        <dbReference type="ARBA" id="ARBA00022737"/>
    </source>
</evidence>
<name>A0A0N4V137_ENTVE</name>
<dbReference type="SMART" id="SM00060">
    <property type="entry name" value="FN3"/>
    <property type="match status" value="12"/>
</dbReference>
<dbReference type="PANTHER" id="PTHR13817:SF166">
    <property type="entry name" value="NEURONAL IGCAM-RELATED"/>
    <property type="match status" value="1"/>
</dbReference>
<feature type="domain" description="Fibronectin type-III" evidence="15">
    <location>
        <begin position="463"/>
        <end position="557"/>
    </location>
</feature>
<feature type="domain" description="Fibronectin type-III" evidence="15">
    <location>
        <begin position="148"/>
        <end position="253"/>
    </location>
</feature>
<dbReference type="FunFam" id="2.60.40.10:FF:000158">
    <property type="entry name" value="Sidekick cell adhesion molecule 2"/>
    <property type="match status" value="1"/>
</dbReference>
<comment type="similarity">
    <text evidence="11">Belongs to the sidekick family.</text>
</comment>
<proteinExistence type="inferred from homology"/>
<feature type="domain" description="Ig-like" evidence="14">
    <location>
        <begin position="64"/>
        <end position="137"/>
    </location>
</feature>
<keyword evidence="4" id="KW-0677">Repeat</keyword>
<dbReference type="GO" id="GO:0007416">
    <property type="term" value="P:synapse assembly"/>
    <property type="evidence" value="ECO:0007669"/>
    <property type="project" value="TreeGrafter"/>
</dbReference>
<keyword evidence="9" id="KW-0325">Glycoprotein</keyword>
<evidence type="ECO:0000256" key="7">
    <source>
        <dbReference type="ARBA" id="ARBA00023136"/>
    </source>
</evidence>
<evidence type="ECO:0000313" key="18">
    <source>
        <dbReference type="WBParaSite" id="EVEC_0000365301-mRNA-1"/>
    </source>
</evidence>
<evidence type="ECO:0000256" key="10">
    <source>
        <dbReference type="ARBA" id="ARBA00023319"/>
    </source>
</evidence>
<dbReference type="PANTHER" id="PTHR13817">
    <property type="entry name" value="TITIN"/>
    <property type="match status" value="1"/>
</dbReference>
<reference evidence="16 17" key="2">
    <citation type="submission" date="2018-10" db="EMBL/GenBank/DDBJ databases">
        <authorList>
            <consortium name="Pathogen Informatics"/>
        </authorList>
    </citation>
    <scope>NUCLEOTIDE SEQUENCE [LARGE SCALE GENOMIC DNA]</scope>
</reference>
<dbReference type="InterPro" id="IPR013098">
    <property type="entry name" value="Ig_I-set"/>
</dbReference>
<feature type="region of interest" description="Disordered" evidence="12">
    <location>
        <begin position="239"/>
        <end position="258"/>
    </location>
</feature>
<organism evidence="18">
    <name type="scientific">Enterobius vermicularis</name>
    <name type="common">Human pinworm</name>
    <dbReference type="NCBI Taxonomy" id="51028"/>
    <lineage>
        <taxon>Eukaryota</taxon>
        <taxon>Metazoa</taxon>
        <taxon>Ecdysozoa</taxon>
        <taxon>Nematoda</taxon>
        <taxon>Chromadorea</taxon>
        <taxon>Rhabditida</taxon>
        <taxon>Spirurina</taxon>
        <taxon>Oxyuridomorpha</taxon>
        <taxon>Oxyuroidea</taxon>
        <taxon>Oxyuridae</taxon>
        <taxon>Enterobius</taxon>
    </lineage>
</organism>
<gene>
    <name evidence="16" type="ORF">EVEC_LOCUS3361</name>
</gene>
<sequence length="1606" mass="179733">MVLSDFGFYQCEASNTAGVSLQNLWFIPLAHSFLNLLIYLYQFFLSLEINYIKNGPANSSELIGSDIRMPCEVQDELARREDVRVEWLWKDVLIPPNGDHRLSIKPDGALEIKQVGPENIGLYTCRVKVGSKEQTMSAWLKIIEKPSMPGLVKAELLNETIRGSILVSWKEGFDGNSPIIKHIVRMRSLGPTGIWSDWEVVNENVPEELCSAWSIIVDNLKPSSTLEFQVVAVNRHGAGKPSLPSNNVTTPQQPPAAAPRNVAANARTSASIMVQWQPPPPEQWNGDILGYIIRYRLANYATLVWNERNVSDGTKRNALLDHLITWREYEIQVAAYNHRGMGVFSKPIYVTTLEGVPTQAPKNLKVRVLNSTAVDVSFTSPDPQMVPGFNLGYKIEFWKGSVAAGHLFRQIRVPPDETNISETVGDLEKFGHYNVTVLCYTTPGDGPRSEPKEVITMEDLPNAVEFLRFDNVLFNSVDVLWDPPAEPNGIIQRYIIRYWDSENVKSAQVREVDSTANNITIDELSPSTHYTVELQPFTSVGGGPKVEATFESGVPPELPGRPSSLEVLEIGSKNVILRFLPGFDGHTVIRKWIVEGKTYLSSAFYPVFEIKASKARSILVQNLRPFTKYQLRLIAENVRGKSAPSDATEEFMTLQAEPEVAPDILFTKPISATSASVVWSPLRSVQWNGHPKGYLILYRREDKGQSSSWREIRVANSRAGDFVLTDLRPYTLYEVEVRAENSVGRSRRSKSVAVKTYEDVPSAPPPDVELVINDLEVAVVFWKPIESSSANGVVIGYKVQRYRSEFSRFAEVDALSLKTSFYHLHPFMRYRAFVSAFTVVGSGPENSSAFVTTEEDCPGEPYIVAFSHVSETEVRLKWNPPLDPPNGVILHYEIMYWKHGNEKDATKIKLISNVYGHSATGLQRDAHYKFAVSAETSVGWGPKAVVSVLTTNDPDFYFTTSSSLKPNTNYQVRIRFNNDFGQSPWSVESSWIKTLEDIPSASPVLLEASPYESASIMLLWHPPLKEQWNSDVIRFRVLYRDYFSNSSEITEEVEANNEPDSEVHYIVRNLKSFRHYMVQVQTVNDIGSSSYSSPAFVYVGYVIPKQKVKGLVAEPLSSSSVSVKWDLSDDILDVISGFKVRYVPVLPVLSSNGVFEEMVVAENTSVVLTELRKFTEYQLSVSSYNPAGESELTKVRVTTLEDRPGPVSGLIFSDILLDSVNVSWAPPNEPNGKIIGYLINYRTNKLKEIQEKTSLSHHVVTGLEPNITYFFSLRAETSAGYGNEVVGNVSIAPVQGCPEAPSKPRLLPGQMSVALEWQDGTYGDTPIKGHIIQAKRIAPYGNNHHSSKPQHVIGEWITLSNIQGKQGHYEVGYRYLEASSFYVFRVFACNSRGASFGSPESDQLHVPAFLPEDPFYTKWWFIVMVALVIFVVIVIVVAFLCVTGSRYKYAKRNSADSLQLADGDIVSYELRITDFFRRDTPIRPNTNTSWISDSRDLPAYGSIADVSPPNNMYGSLTTDVTPERRTSALLNMGFGRLYTSGPYGNSEPMLEQHSLDVDLPGDLRENNSGEPNIGRLNSLVFSSFCFIFSQFFCKSKSFKVVLLHSA</sequence>
<dbReference type="Pfam" id="PF00041">
    <property type="entry name" value="fn3"/>
    <property type="match status" value="10"/>
</dbReference>
<dbReference type="Proteomes" id="UP000274131">
    <property type="component" value="Unassembled WGS sequence"/>
</dbReference>
<evidence type="ECO:0000313" key="17">
    <source>
        <dbReference type="Proteomes" id="UP000274131"/>
    </source>
</evidence>
<dbReference type="SUPFAM" id="SSF48726">
    <property type="entry name" value="Immunoglobulin"/>
    <property type="match status" value="1"/>
</dbReference>
<feature type="domain" description="Fibronectin type-III" evidence="15">
    <location>
        <begin position="561"/>
        <end position="656"/>
    </location>
</feature>
<evidence type="ECO:0000259" key="15">
    <source>
        <dbReference type="PROSITE" id="PS50853"/>
    </source>
</evidence>
<keyword evidence="10" id="KW-0393">Immunoglobulin domain</keyword>
<dbReference type="InterPro" id="IPR003961">
    <property type="entry name" value="FN3_dom"/>
</dbReference>
<evidence type="ECO:0000256" key="8">
    <source>
        <dbReference type="ARBA" id="ARBA00023157"/>
    </source>
</evidence>
<evidence type="ECO:0000256" key="11">
    <source>
        <dbReference type="ARBA" id="ARBA00061621"/>
    </source>
</evidence>
<dbReference type="InterPro" id="IPR007110">
    <property type="entry name" value="Ig-like_dom"/>
</dbReference>
<dbReference type="STRING" id="51028.A0A0N4V137"/>
<dbReference type="PROSITE" id="PS50835">
    <property type="entry name" value="IG_LIKE"/>
    <property type="match status" value="1"/>
</dbReference>
<dbReference type="Pfam" id="PF07679">
    <property type="entry name" value="I-set"/>
    <property type="match status" value="1"/>
</dbReference>
<evidence type="ECO:0000313" key="16">
    <source>
        <dbReference type="EMBL" id="VDD88218.1"/>
    </source>
</evidence>
<feature type="domain" description="Fibronectin type-III" evidence="15">
    <location>
        <begin position="1206"/>
        <end position="1300"/>
    </location>
</feature>
<dbReference type="WBParaSite" id="EVEC_0000365301-mRNA-1">
    <property type="protein sequence ID" value="EVEC_0000365301-mRNA-1"/>
    <property type="gene ID" value="EVEC_0000365301"/>
</dbReference>
<dbReference type="InterPro" id="IPR036116">
    <property type="entry name" value="FN3_sf"/>
</dbReference>
<evidence type="ECO:0000256" key="6">
    <source>
        <dbReference type="ARBA" id="ARBA00022989"/>
    </source>
</evidence>
<reference evidence="18" key="1">
    <citation type="submission" date="2017-02" db="UniProtKB">
        <authorList>
            <consortium name="WormBaseParasite"/>
        </authorList>
    </citation>
    <scope>IDENTIFICATION</scope>
</reference>
<dbReference type="SUPFAM" id="SSF49265">
    <property type="entry name" value="Fibronectin type III"/>
    <property type="match status" value="7"/>
</dbReference>
<feature type="domain" description="Fibronectin type-III" evidence="15">
    <location>
        <begin position="661"/>
        <end position="759"/>
    </location>
</feature>
<dbReference type="CDD" id="cd00096">
    <property type="entry name" value="Ig"/>
    <property type="match status" value="1"/>
</dbReference>
<protein>
    <submittedName>
        <fullName evidence="18">Protein-tyrosine-phosphatase</fullName>
    </submittedName>
</protein>
<evidence type="ECO:0000256" key="12">
    <source>
        <dbReference type="SAM" id="MobiDB-lite"/>
    </source>
</evidence>
<keyword evidence="5" id="KW-0130">Cell adhesion</keyword>
<keyword evidence="6 13" id="KW-1133">Transmembrane helix</keyword>
<feature type="domain" description="Fibronectin type-III" evidence="15">
    <location>
        <begin position="360"/>
        <end position="459"/>
    </location>
</feature>